<evidence type="ECO:0008006" key="3">
    <source>
        <dbReference type="Google" id="ProtNLM"/>
    </source>
</evidence>
<dbReference type="RefSeq" id="WP_035665421.1">
    <property type="nucleotide sequence ID" value="NZ_BAUV01000024.1"/>
</dbReference>
<gene>
    <name evidence="1" type="ORF">JCM9157_2983</name>
</gene>
<dbReference type="OrthoDB" id="2971021at2"/>
<dbReference type="Proteomes" id="UP000018896">
    <property type="component" value="Unassembled WGS sequence"/>
</dbReference>
<name>W4QUT3_HALA3</name>
<evidence type="ECO:0000313" key="1">
    <source>
        <dbReference type="EMBL" id="GAE35846.1"/>
    </source>
</evidence>
<dbReference type="EMBL" id="BAUV01000024">
    <property type="protein sequence ID" value="GAE35846.1"/>
    <property type="molecule type" value="Genomic_DNA"/>
</dbReference>
<dbReference type="STRING" id="1236973.JCM9157_2983"/>
<evidence type="ECO:0000313" key="2">
    <source>
        <dbReference type="Proteomes" id="UP000018896"/>
    </source>
</evidence>
<proteinExistence type="predicted"/>
<comment type="caution">
    <text evidence="1">The sequence shown here is derived from an EMBL/GenBank/DDBJ whole genome shotgun (WGS) entry which is preliminary data.</text>
</comment>
<reference evidence="1 2" key="1">
    <citation type="journal article" date="2014" name="Genome Announc.">
        <title>Draft Genome Sequences of Three Alkaliphilic Bacillus Strains, Bacillus wakoensis JCM 9140T, Bacillus akibai JCM 9157T, and Bacillus hemicellulosilyticus JCM 9152T.</title>
        <authorList>
            <person name="Yuki M."/>
            <person name="Oshima K."/>
            <person name="Suda W."/>
            <person name="Oshida Y."/>
            <person name="Kitamura K."/>
            <person name="Iida T."/>
            <person name="Hattori M."/>
            <person name="Ohkuma M."/>
        </authorList>
    </citation>
    <scope>NUCLEOTIDE SEQUENCE [LARGE SCALE GENOMIC DNA]</scope>
    <source>
        <strain evidence="1 2">JCM 9157</strain>
    </source>
</reference>
<dbReference type="AlphaFoldDB" id="W4QUT3"/>
<protein>
    <recommendedName>
        <fullName evidence="3">DUF4760 domain-containing protein</fullName>
    </recommendedName>
</protein>
<accession>W4QUT3</accession>
<dbReference type="eggNOG" id="ENOG502ZNC7">
    <property type="taxonomic scope" value="Bacteria"/>
</dbReference>
<keyword evidence="2" id="KW-1185">Reference proteome</keyword>
<sequence>MLILDLLLLFFILIVLILVLRNQRTLNKNVDSLRQLQTSLMEPTQYYQHKLLEEKKAHILILAFQIRDAIAKQQYSIHANAIENMPLKHSLSDLELASVFSPSQALLMKKYWALADQYIETYWLTHEGKIKTIFKGRADDPQTELGQMHHASKNISKQLDIWLAELNSNS</sequence>
<organism evidence="1 2">
    <name type="scientific">Halalkalibacter akibai (strain ATCC 43226 / DSM 21942 / CIP 109018 / JCM 9157 / 1139)</name>
    <name type="common">Bacillus akibai</name>
    <dbReference type="NCBI Taxonomy" id="1236973"/>
    <lineage>
        <taxon>Bacteria</taxon>
        <taxon>Bacillati</taxon>
        <taxon>Bacillota</taxon>
        <taxon>Bacilli</taxon>
        <taxon>Bacillales</taxon>
        <taxon>Bacillaceae</taxon>
        <taxon>Halalkalibacter</taxon>
    </lineage>
</organism>